<dbReference type="OMA" id="ENESACP"/>
<dbReference type="SUPFAM" id="SSF54768">
    <property type="entry name" value="dsRNA-binding domain-like"/>
    <property type="match status" value="1"/>
</dbReference>
<feature type="compositionally biased region" description="Basic and acidic residues" evidence="2">
    <location>
        <begin position="213"/>
        <end position="222"/>
    </location>
</feature>
<feature type="compositionally biased region" description="Basic and acidic residues" evidence="2">
    <location>
        <begin position="966"/>
        <end position="991"/>
    </location>
</feature>
<dbReference type="PROSITE" id="PS50174">
    <property type="entry name" value="G_PATCH"/>
    <property type="match status" value="1"/>
</dbReference>
<feature type="region of interest" description="Disordered" evidence="2">
    <location>
        <begin position="19"/>
        <end position="93"/>
    </location>
</feature>
<dbReference type="PANTHER" id="PTHR46528:SF1">
    <property type="entry name" value="PROTEIN SON"/>
    <property type="match status" value="1"/>
</dbReference>
<feature type="compositionally biased region" description="Basic and acidic residues" evidence="2">
    <location>
        <begin position="902"/>
        <end position="926"/>
    </location>
</feature>
<evidence type="ECO:0000256" key="2">
    <source>
        <dbReference type="SAM" id="MobiDB-lite"/>
    </source>
</evidence>
<feature type="compositionally biased region" description="Basic and acidic residues" evidence="2">
    <location>
        <begin position="331"/>
        <end position="340"/>
    </location>
</feature>
<feature type="compositionally biased region" description="Polar residues" evidence="2">
    <location>
        <begin position="48"/>
        <end position="58"/>
    </location>
</feature>
<dbReference type="GO" id="GO:0051726">
    <property type="term" value="P:regulation of cell cycle"/>
    <property type="evidence" value="ECO:0007669"/>
    <property type="project" value="InterPro"/>
</dbReference>
<feature type="compositionally biased region" description="Basic and acidic residues" evidence="2">
    <location>
        <begin position="656"/>
        <end position="665"/>
    </location>
</feature>
<feature type="compositionally biased region" description="Acidic residues" evidence="2">
    <location>
        <begin position="852"/>
        <end position="861"/>
    </location>
</feature>
<proteinExistence type="predicted"/>
<feature type="region of interest" description="Disordered" evidence="2">
    <location>
        <begin position="1159"/>
        <end position="1194"/>
    </location>
</feature>
<dbReference type="FunFam" id="3.30.160.20:FF:000053">
    <property type="entry name" value="protein SON isoform X1"/>
    <property type="match status" value="1"/>
</dbReference>
<feature type="compositionally biased region" description="Polar residues" evidence="2">
    <location>
        <begin position="711"/>
        <end position="723"/>
    </location>
</feature>
<keyword evidence="6" id="KW-1185">Reference proteome</keyword>
<reference evidence="6" key="1">
    <citation type="submission" date="2015-02" db="EMBL/GenBank/DDBJ databases">
        <title>Genome sequencing for Strongylocentrotus purpuratus.</title>
        <authorList>
            <person name="Murali S."/>
            <person name="Liu Y."/>
            <person name="Vee V."/>
            <person name="English A."/>
            <person name="Wang M."/>
            <person name="Skinner E."/>
            <person name="Han Y."/>
            <person name="Muzny D.M."/>
            <person name="Worley K.C."/>
            <person name="Gibbs R.A."/>
        </authorList>
    </citation>
    <scope>NUCLEOTIDE SEQUENCE</scope>
</reference>
<feature type="region of interest" description="Disordered" evidence="2">
    <location>
        <begin position="142"/>
        <end position="198"/>
    </location>
</feature>
<feature type="compositionally biased region" description="Basic and acidic residues" evidence="2">
    <location>
        <begin position="174"/>
        <end position="198"/>
    </location>
</feature>
<dbReference type="InParanoid" id="A0A7M7PFM1"/>
<dbReference type="KEGG" id="spu:592681"/>
<evidence type="ECO:0008006" key="7">
    <source>
        <dbReference type="Google" id="ProtNLM"/>
    </source>
</evidence>
<feature type="compositionally biased region" description="Basic residues" evidence="2">
    <location>
        <begin position="299"/>
        <end position="330"/>
    </location>
</feature>
<feature type="compositionally biased region" description="Basic and acidic residues" evidence="2">
    <location>
        <begin position="364"/>
        <end position="400"/>
    </location>
</feature>
<feature type="compositionally biased region" description="Basic residues" evidence="2">
    <location>
        <begin position="954"/>
        <end position="965"/>
    </location>
</feature>
<feature type="domain" description="DRBM" evidence="3">
    <location>
        <begin position="1502"/>
        <end position="1572"/>
    </location>
</feature>
<evidence type="ECO:0000256" key="1">
    <source>
        <dbReference type="PROSITE-ProRule" id="PRU00266"/>
    </source>
</evidence>
<accession>A0A7M7PFM1</accession>
<dbReference type="Gene3D" id="3.30.160.20">
    <property type="match status" value="1"/>
</dbReference>
<evidence type="ECO:0000259" key="4">
    <source>
        <dbReference type="PROSITE" id="PS50174"/>
    </source>
</evidence>
<feature type="compositionally biased region" description="Basic and acidic residues" evidence="2">
    <location>
        <begin position="596"/>
        <end position="646"/>
    </location>
</feature>
<reference evidence="5" key="2">
    <citation type="submission" date="2021-01" db="UniProtKB">
        <authorList>
            <consortium name="EnsemblMetazoa"/>
        </authorList>
    </citation>
    <scope>IDENTIFICATION</scope>
</reference>
<feature type="compositionally biased region" description="Basic and acidic residues" evidence="2">
    <location>
        <begin position="677"/>
        <end position="687"/>
    </location>
</feature>
<evidence type="ECO:0000259" key="3">
    <source>
        <dbReference type="PROSITE" id="PS50137"/>
    </source>
</evidence>
<feature type="domain" description="G-patch" evidence="4">
    <location>
        <begin position="1436"/>
        <end position="1482"/>
    </location>
</feature>
<feature type="compositionally biased region" description="Basic residues" evidence="2">
    <location>
        <begin position="1007"/>
        <end position="1020"/>
    </location>
</feature>
<feature type="compositionally biased region" description="Basic and acidic residues" evidence="2">
    <location>
        <begin position="528"/>
        <end position="569"/>
    </location>
</feature>
<dbReference type="CDD" id="cd19870">
    <property type="entry name" value="DSRM_SON-like"/>
    <property type="match status" value="1"/>
</dbReference>
<dbReference type="RefSeq" id="XP_030849982.1">
    <property type="nucleotide sequence ID" value="XM_030994122.1"/>
</dbReference>
<feature type="compositionally biased region" description="Acidic residues" evidence="2">
    <location>
        <begin position="223"/>
        <end position="241"/>
    </location>
</feature>
<dbReference type="GO" id="GO:0048024">
    <property type="term" value="P:regulation of mRNA splicing, via spliceosome"/>
    <property type="evidence" value="ECO:0000318"/>
    <property type="project" value="GO_Central"/>
</dbReference>
<feature type="compositionally biased region" description="Low complexity" evidence="2">
    <location>
        <begin position="1281"/>
        <end position="1301"/>
    </location>
</feature>
<feature type="compositionally biased region" description="Basic and acidic residues" evidence="2">
    <location>
        <begin position="259"/>
        <end position="281"/>
    </location>
</feature>
<protein>
    <recommendedName>
        <fullName evidence="7">Protein SON</fullName>
    </recommendedName>
</protein>
<dbReference type="InterPro" id="IPR014720">
    <property type="entry name" value="dsRBD_dom"/>
</dbReference>
<dbReference type="EnsemblMetazoa" id="XM_030994122">
    <property type="protein sequence ID" value="XP_030849982"/>
    <property type="gene ID" value="LOC592681"/>
</dbReference>
<dbReference type="InterPro" id="IPR032922">
    <property type="entry name" value="SON"/>
</dbReference>
<evidence type="ECO:0000313" key="6">
    <source>
        <dbReference type="Proteomes" id="UP000007110"/>
    </source>
</evidence>
<dbReference type="Pfam" id="PF01585">
    <property type="entry name" value="G-patch"/>
    <property type="match status" value="1"/>
</dbReference>
<sequence>MAENLRDALRDFALQKMRDLETERAQKSKKDDDSDGKSPKSTKIKINRVTSKMISGSSKKAEDSQAVKSDSTKNTKRHLDESTSGDSSKVQKLMRLYEEDASIAVTSAAGKGGSGSVKSPPVPSVPKRTDFLANNEAFIKKQDGTENKKLSGSTKFMKEESSKDQLQFKSLQLGKKEESDVEVGAEKKSVPMSGEKKMIKINIQTKLLELQQEPEKVAKDGLDSDSDSSSDDDGNDSDDDQVAAGLPWRTILEDGELSESSHEEEEKQEGDVKETGGNEEKAIEEEKEVLEKTGEDKKKSSKHKHKSKHKKHKHKKSKKKKSKHKHKDKKRKDSASDLKNEGGTTSEQGTREENDSKASGNEIIDIKHEGDKTSSSRRRSKDEKQKESRQKDEKLEERKRQSSSSSSRKTSEEREARGLRDEDPLKEDVKKDKKTRNEERKEKSRSHSESRSCSKEKSHTKDAREDDKRRKDQVKDKEEKKTDDKHERRSRSIEKLSHDESCEKPEKLEEDDKCVPLSKQLEGSTSGTKEKQAEHQKEESKSVMGSDEKAKPFKIDSKEESKTIRESTDPTHAGGSFTIMFSNDDSVKTRISSKSDSSHKSEKNNHDERKMKEEEIQKEDMRKSFRREEEKKDATKEKSRHEESRKGEKRHKEKRKEKDREDKKQVHSKKHQVSTKVKIDHLEHDFPSAEEYAEDPGDKVQSGKKDDMKSEVSTLDDTQSSEIQAALANPIKVVVPPSDDAHAESSVKGKEKLEEENRSADNTEKQADVTSGTNATNESESSMNSSCAEKSEVTRDERSCPSDTAVKDSATTASSRQIEFISVKDSPTPAKQLESSATKVETVSKMGIETSGDVEDSEVIDNTEAKLSKSSESAGHKEGTEDSSICEQKEDGAVSTTSSTEKPNKNAESIEKAVENKDVLKESDKTSKKRKKDKSDDKEEGAIDSEIEEGEITKKHKKSKKKDKKKDRSERDKKDRTERDKSGRDRSDPRDKHKRRHSDSRSESRSHSRSHKKHKGSRSKSRSDDDGDSDISIGATKMVEKSYFSESRGCWVTRMVPKEDDSPSPEVGDGNEPYDIGDTYIRHPAHDRRSVAFKVKIPKFHIDKKKLLEIAKANALMRMRAGDLPSNLPITESMKKAADSFEVNESIQKFTDRCKALANLQGGSSDDDSPVNRPVGSDDEDEDGNEAQKPFVRHPFKVKEAAPIVMNIRNAIQIPVASKDKLRVQFPVSCGSQHRKKEVEIVIGNANDPYGQWKTVEKPTPKPAAAPTTKASTPQPPATPATPATTAAATPAATPATQTTPAATAMAPAVAATVAPVVAGPHIPGLTNSQPPQPVPEKDKVFEDSPGFSYDIGQIVSARLKAARALQSNPNNVEALTVLHHSQKQIQTWAHSSKKPGLFTGSTDATFLRPEELGNPNRKNQAWIRKDMFLTAAPVNTDIGRSLMHKMGWKQGEGLGKNKEGALNPLLLEIKTDRQGLVAAEEKPKKKGDVSKVIRKDLSGKHPVMALNELCNKRRWGKPNFEVVREDGPPHKKNFVFKVCIRNDEYIPTVCSGNKKDAKAMAATVALQKMGLLPH</sequence>
<name>A0A7M7PFM1_STRPU</name>
<dbReference type="GeneID" id="592681"/>
<dbReference type="InterPro" id="IPR000467">
    <property type="entry name" value="G_patch_dom"/>
</dbReference>
<dbReference type="Pfam" id="PF00035">
    <property type="entry name" value="dsrm"/>
    <property type="match status" value="1"/>
</dbReference>
<feature type="compositionally biased region" description="Basic and acidic residues" evidence="2">
    <location>
        <begin position="289"/>
        <end position="298"/>
    </location>
</feature>
<dbReference type="PROSITE" id="PS50137">
    <property type="entry name" value="DS_RBD"/>
    <property type="match status" value="1"/>
</dbReference>
<feature type="compositionally biased region" description="Basic and acidic residues" evidence="2">
    <location>
        <begin position="696"/>
        <end position="710"/>
    </location>
</feature>
<dbReference type="PANTHER" id="PTHR46528">
    <property type="entry name" value="PROTEIN SON"/>
    <property type="match status" value="1"/>
</dbReference>
<feature type="compositionally biased region" description="Basic and acidic residues" evidence="2">
    <location>
        <begin position="59"/>
        <end position="81"/>
    </location>
</feature>
<organism evidence="5 6">
    <name type="scientific">Strongylocentrotus purpuratus</name>
    <name type="common">Purple sea urchin</name>
    <dbReference type="NCBI Taxonomy" id="7668"/>
    <lineage>
        <taxon>Eukaryota</taxon>
        <taxon>Metazoa</taxon>
        <taxon>Echinodermata</taxon>
        <taxon>Eleutherozoa</taxon>
        <taxon>Echinozoa</taxon>
        <taxon>Echinoidea</taxon>
        <taxon>Euechinoidea</taxon>
        <taxon>Echinacea</taxon>
        <taxon>Camarodonta</taxon>
        <taxon>Echinidea</taxon>
        <taxon>Strongylocentrotidae</taxon>
        <taxon>Strongylocentrotus</taxon>
    </lineage>
</organism>
<feature type="compositionally biased region" description="Basic and acidic residues" evidence="2">
    <location>
        <begin position="739"/>
        <end position="767"/>
    </location>
</feature>
<feature type="compositionally biased region" description="Basic and acidic residues" evidence="2">
    <location>
        <begin position="19"/>
        <end position="38"/>
    </location>
</feature>
<evidence type="ECO:0000313" key="5">
    <source>
        <dbReference type="EnsemblMetazoa" id="XP_030849982"/>
    </source>
</evidence>
<feature type="compositionally biased region" description="Basic and acidic residues" evidence="2">
    <location>
        <begin position="409"/>
        <end position="507"/>
    </location>
</feature>
<feature type="region of interest" description="Disordered" evidence="2">
    <location>
        <begin position="107"/>
        <end position="127"/>
    </location>
</feature>
<dbReference type="SMART" id="SM00443">
    <property type="entry name" value="G_patch"/>
    <property type="match status" value="1"/>
</dbReference>
<dbReference type="Proteomes" id="UP000007110">
    <property type="component" value="Unassembled WGS sequence"/>
</dbReference>
<feature type="compositionally biased region" description="Basic and acidic residues" evidence="2">
    <location>
        <begin position="789"/>
        <end position="800"/>
    </location>
</feature>
<feature type="region of interest" description="Disordered" evidence="2">
    <location>
        <begin position="211"/>
        <end position="1039"/>
    </location>
</feature>
<dbReference type="SMART" id="SM00358">
    <property type="entry name" value="DSRM"/>
    <property type="match status" value="1"/>
</dbReference>
<feature type="compositionally biased region" description="Low complexity" evidence="2">
    <location>
        <begin position="1263"/>
        <end position="1273"/>
    </location>
</feature>
<dbReference type="GO" id="GO:0003723">
    <property type="term" value="F:RNA binding"/>
    <property type="evidence" value="ECO:0000318"/>
    <property type="project" value="GO_Central"/>
</dbReference>
<feature type="region of interest" description="Disordered" evidence="2">
    <location>
        <begin position="1251"/>
        <end position="1301"/>
    </location>
</feature>
<feature type="compositionally biased region" description="Basic and acidic residues" evidence="2">
    <location>
        <begin position="863"/>
        <end position="880"/>
    </location>
</feature>
<feature type="compositionally biased region" description="Polar residues" evidence="2">
    <location>
        <begin position="768"/>
        <end position="788"/>
    </location>
</feature>
<keyword evidence="1" id="KW-0694">RNA-binding</keyword>
<dbReference type="OrthoDB" id="786951at2759"/>